<name>A0ABU8AZN5_9ACTN</name>
<feature type="region of interest" description="Disordered" evidence="1">
    <location>
        <begin position="110"/>
        <end position="177"/>
    </location>
</feature>
<dbReference type="InterPro" id="IPR046704">
    <property type="entry name" value="DUF6777"/>
</dbReference>
<feature type="region of interest" description="Disordered" evidence="1">
    <location>
        <begin position="1"/>
        <end position="83"/>
    </location>
</feature>
<gene>
    <name evidence="3" type="ORF">QBA35_38980</name>
</gene>
<feature type="compositionally biased region" description="Polar residues" evidence="1">
    <location>
        <begin position="420"/>
        <end position="429"/>
    </location>
</feature>
<comment type="caution">
    <text evidence="3">The sequence shown here is derived from an EMBL/GenBank/DDBJ whole genome shotgun (WGS) entry which is preliminary data.</text>
</comment>
<feature type="compositionally biased region" description="Pro residues" evidence="1">
    <location>
        <begin position="24"/>
        <end position="44"/>
    </location>
</feature>
<keyword evidence="4" id="KW-1185">Reference proteome</keyword>
<feature type="compositionally biased region" description="Low complexity" evidence="1">
    <location>
        <begin position="134"/>
        <end position="158"/>
    </location>
</feature>
<feature type="compositionally biased region" description="Gly residues" evidence="1">
    <location>
        <begin position="48"/>
        <end position="79"/>
    </location>
</feature>
<reference evidence="3" key="1">
    <citation type="submission" date="2023-04" db="EMBL/GenBank/DDBJ databases">
        <title>Genomic diversity of scab-causing Streptomyces spp. in the province of Quebec, Canada.</title>
        <authorList>
            <person name="Biessy A."/>
            <person name="Cadieux M."/>
            <person name="Ciotola M."/>
            <person name="Filion M."/>
        </authorList>
    </citation>
    <scope>NUCLEOTIDE SEQUENCE</scope>
    <source>
        <strain evidence="3">B21-115</strain>
    </source>
</reference>
<dbReference type="Pfam" id="PF20568">
    <property type="entry name" value="DUF6777"/>
    <property type="match status" value="1"/>
</dbReference>
<evidence type="ECO:0000256" key="1">
    <source>
        <dbReference type="SAM" id="MobiDB-lite"/>
    </source>
</evidence>
<evidence type="ECO:0000259" key="2">
    <source>
        <dbReference type="Pfam" id="PF20568"/>
    </source>
</evidence>
<feature type="region of interest" description="Disordered" evidence="1">
    <location>
        <begin position="319"/>
        <end position="440"/>
    </location>
</feature>
<evidence type="ECO:0000313" key="4">
    <source>
        <dbReference type="Proteomes" id="UP001310290"/>
    </source>
</evidence>
<proteinExistence type="predicted"/>
<feature type="compositionally biased region" description="Low complexity" evidence="1">
    <location>
        <begin position="378"/>
        <end position="390"/>
    </location>
</feature>
<feature type="compositionally biased region" description="Pro residues" evidence="1">
    <location>
        <begin position="391"/>
        <end position="408"/>
    </location>
</feature>
<accession>A0ABU8AZN5</accession>
<feature type="domain" description="DUF6777" evidence="2">
    <location>
        <begin position="162"/>
        <end position="324"/>
    </location>
</feature>
<feature type="compositionally biased region" description="Low complexity" evidence="1">
    <location>
        <begin position="340"/>
        <end position="351"/>
    </location>
</feature>
<dbReference type="EMBL" id="JARULZ010000003">
    <property type="protein sequence ID" value="MEH0639144.1"/>
    <property type="molecule type" value="Genomic_DNA"/>
</dbReference>
<feature type="compositionally biased region" description="Low complexity" evidence="1">
    <location>
        <begin position="1"/>
        <end position="11"/>
    </location>
</feature>
<organism evidence="3 4">
    <name type="scientific">Streptomyces bottropensis</name>
    <dbReference type="NCBI Taxonomy" id="42235"/>
    <lineage>
        <taxon>Bacteria</taxon>
        <taxon>Bacillati</taxon>
        <taxon>Actinomycetota</taxon>
        <taxon>Actinomycetes</taxon>
        <taxon>Kitasatosporales</taxon>
        <taxon>Streptomycetaceae</taxon>
        <taxon>Streptomyces</taxon>
    </lineage>
</organism>
<sequence length="440" mass="44041">MSSEQPSSGRPTGPPSGPLSGPQQPSPTPPSPTRPSGQVPPEPPGDASGPGGTGGTGGSGGSGGGPSGPAGAGGRGGPGQPWWRSAPRIALMVTAAVVAVVLVVVLTRSDDSGDSAGGEVFLQAAGKSGPDPFTESTATDSSTPPETPTATPSSSEPANVTRAVDGSSPGLYGGTRKVSSCDVEKQIKVLGANPAKNDAFASVAGVEPSGVPAYLRSLTPVQLRMDTRVTNHGYRDGAATSYQAVLQSGTAVLVDDRGVPRVRCACGNPLKPPVALKTTPEPKGDSWPSYRPQNVVVVEPSTTVINVFVLYDPEHDDWFTRPAGDTGGKDKKTTPPVNQPSPSTSTSFSEEPPSKSPKPCPSGGATQTEKNRDADHGASPCPSSSSVTPSTSPPSAPETPSSSPPSAPQSPETAEVPPEDTTTSGSASLDSVPAPVAPGS</sequence>
<dbReference type="RefSeq" id="WP_334661746.1">
    <property type="nucleotide sequence ID" value="NZ_JARULZ010000003.1"/>
</dbReference>
<dbReference type="Proteomes" id="UP001310290">
    <property type="component" value="Unassembled WGS sequence"/>
</dbReference>
<protein>
    <recommendedName>
        <fullName evidence="2">DUF6777 domain-containing protein</fullName>
    </recommendedName>
</protein>
<evidence type="ECO:0000313" key="3">
    <source>
        <dbReference type="EMBL" id="MEH0639144.1"/>
    </source>
</evidence>